<reference evidence="2 3" key="1">
    <citation type="submission" date="2020-08" db="EMBL/GenBank/DDBJ databases">
        <title>Genomic Encyclopedia of Type Strains, Phase IV (KMG-IV): sequencing the most valuable type-strain genomes for metagenomic binning, comparative biology and taxonomic classification.</title>
        <authorList>
            <person name="Goeker M."/>
        </authorList>
    </citation>
    <scope>NUCLEOTIDE SEQUENCE [LARGE SCALE GENOMIC DNA]</scope>
    <source>
        <strain evidence="2 3">DSM 21458</strain>
    </source>
</reference>
<gene>
    <name evidence="2" type="ORF">HNR42_002243</name>
</gene>
<dbReference type="InterPro" id="IPR029058">
    <property type="entry name" value="AB_hydrolase_fold"/>
</dbReference>
<evidence type="ECO:0000313" key="2">
    <source>
        <dbReference type="EMBL" id="MBB6098808.1"/>
    </source>
</evidence>
<evidence type="ECO:0000313" key="3">
    <source>
        <dbReference type="Proteomes" id="UP000569951"/>
    </source>
</evidence>
<accession>A0A841I371</accession>
<proteinExistence type="predicted"/>
<dbReference type="EMBL" id="JACHHG010000007">
    <property type="protein sequence ID" value="MBB6098808.1"/>
    <property type="molecule type" value="Genomic_DNA"/>
</dbReference>
<feature type="compositionally biased region" description="Polar residues" evidence="1">
    <location>
        <begin position="41"/>
        <end position="66"/>
    </location>
</feature>
<dbReference type="SUPFAM" id="SSF53474">
    <property type="entry name" value="alpha/beta-Hydrolases"/>
    <property type="match status" value="1"/>
</dbReference>
<dbReference type="RefSeq" id="WP_183987559.1">
    <property type="nucleotide sequence ID" value="NZ_JACHHG010000007.1"/>
</dbReference>
<dbReference type="Proteomes" id="UP000569951">
    <property type="component" value="Unassembled WGS sequence"/>
</dbReference>
<dbReference type="AlphaFoldDB" id="A0A841I371"/>
<evidence type="ECO:0000256" key="1">
    <source>
        <dbReference type="SAM" id="MobiDB-lite"/>
    </source>
</evidence>
<comment type="caution">
    <text evidence="2">The sequence shown here is derived from an EMBL/GenBank/DDBJ whole genome shotgun (WGS) entry which is preliminary data.</text>
</comment>
<keyword evidence="3" id="KW-1185">Reference proteome</keyword>
<name>A0A841I371_9DEIO</name>
<protein>
    <submittedName>
        <fullName evidence="2">Uncharacterized protein</fullName>
    </submittedName>
</protein>
<feature type="region of interest" description="Disordered" evidence="1">
    <location>
        <begin position="40"/>
        <end position="66"/>
    </location>
</feature>
<organism evidence="2 3">
    <name type="scientific">Deinobacterium chartae</name>
    <dbReference type="NCBI Taxonomy" id="521158"/>
    <lineage>
        <taxon>Bacteria</taxon>
        <taxon>Thermotogati</taxon>
        <taxon>Deinococcota</taxon>
        <taxon>Deinococci</taxon>
        <taxon>Deinococcales</taxon>
        <taxon>Deinococcaceae</taxon>
        <taxon>Deinobacterium</taxon>
    </lineage>
</organism>
<sequence>MAPNPAAPLLLTLHGNAHDAHGFARHWRGLPEAGYRVALPQSGQLGARRSTSGTTSPKPNVSWPHT</sequence>